<keyword evidence="5 9" id="KW-0548">Nucleotidyltransferase</keyword>
<evidence type="ECO:0000256" key="6">
    <source>
        <dbReference type="ARBA" id="ARBA00022705"/>
    </source>
</evidence>
<evidence type="ECO:0000313" key="14">
    <source>
        <dbReference type="Proteomes" id="UP000178930"/>
    </source>
</evidence>
<dbReference type="GO" id="GO:0005737">
    <property type="term" value="C:cytoplasm"/>
    <property type="evidence" value="ECO:0007669"/>
    <property type="project" value="UniProtKB-SubCell"/>
</dbReference>
<evidence type="ECO:0000256" key="4">
    <source>
        <dbReference type="ARBA" id="ARBA00022679"/>
    </source>
</evidence>
<dbReference type="STRING" id="1797532.A2729_01720"/>
<dbReference type="GO" id="GO:0008408">
    <property type="term" value="F:3'-5' exonuclease activity"/>
    <property type="evidence" value="ECO:0007669"/>
    <property type="project" value="InterPro"/>
</dbReference>
<dbReference type="PANTHER" id="PTHR30478">
    <property type="entry name" value="DNA POLYMERASE III SUBUNIT BETA"/>
    <property type="match status" value="1"/>
</dbReference>
<name>A0A1G1XWT0_9BACT</name>
<reference evidence="13 14" key="1">
    <citation type="journal article" date="2016" name="Nat. Commun.">
        <title>Thousands of microbial genomes shed light on interconnected biogeochemical processes in an aquifer system.</title>
        <authorList>
            <person name="Anantharaman K."/>
            <person name="Brown C.T."/>
            <person name="Hug L.A."/>
            <person name="Sharon I."/>
            <person name="Castelle C.J."/>
            <person name="Probst A.J."/>
            <person name="Thomas B.C."/>
            <person name="Singh A."/>
            <person name="Wilkins M.J."/>
            <person name="Karaoz U."/>
            <person name="Brodie E.L."/>
            <person name="Williams K.H."/>
            <person name="Hubbard S.S."/>
            <person name="Banfield J.F."/>
        </authorList>
    </citation>
    <scope>NUCLEOTIDE SEQUENCE [LARGE SCALE GENOMIC DNA]</scope>
</reference>
<comment type="subcellular location">
    <subcellularLocation>
        <location evidence="1 9">Cytoplasm</location>
    </subcellularLocation>
</comment>
<evidence type="ECO:0000259" key="12">
    <source>
        <dbReference type="Pfam" id="PF02768"/>
    </source>
</evidence>
<evidence type="ECO:0000256" key="9">
    <source>
        <dbReference type="PIRNR" id="PIRNR000804"/>
    </source>
</evidence>
<comment type="caution">
    <text evidence="13">The sequence shown here is derived from an EMBL/GenBank/DDBJ whole genome shotgun (WGS) entry which is preliminary data.</text>
</comment>
<comment type="subunit">
    <text evidence="9">Forms a ring-shaped head-to-tail homodimer around DNA.</text>
</comment>
<dbReference type="InterPro" id="IPR046938">
    <property type="entry name" value="DNA_clamp_sf"/>
</dbReference>
<evidence type="ECO:0000256" key="8">
    <source>
        <dbReference type="ARBA" id="ARBA00023125"/>
    </source>
</evidence>
<evidence type="ECO:0000256" key="2">
    <source>
        <dbReference type="ARBA" id="ARBA00010752"/>
    </source>
</evidence>
<feature type="domain" description="DNA polymerase III beta sliding clamp C-terminal" evidence="12">
    <location>
        <begin position="259"/>
        <end position="380"/>
    </location>
</feature>
<organism evidence="13 14">
    <name type="scientific">Candidatus Buchananbacteria bacterium RIFCSPHIGHO2_01_FULL_39_14</name>
    <dbReference type="NCBI Taxonomy" id="1797532"/>
    <lineage>
        <taxon>Bacteria</taxon>
        <taxon>Candidatus Buchananiibacteriota</taxon>
    </lineage>
</organism>
<dbReference type="InterPro" id="IPR022634">
    <property type="entry name" value="DNA_polIII_beta_N"/>
</dbReference>
<evidence type="ECO:0000313" key="13">
    <source>
        <dbReference type="EMBL" id="OGY44529.1"/>
    </source>
</evidence>
<evidence type="ECO:0000256" key="1">
    <source>
        <dbReference type="ARBA" id="ARBA00004496"/>
    </source>
</evidence>
<dbReference type="Pfam" id="PF02767">
    <property type="entry name" value="DNA_pol3_beta_2"/>
    <property type="match status" value="1"/>
</dbReference>
<dbReference type="SUPFAM" id="SSF55979">
    <property type="entry name" value="DNA clamp"/>
    <property type="match status" value="3"/>
</dbReference>
<dbReference type="GO" id="GO:0009360">
    <property type="term" value="C:DNA polymerase III complex"/>
    <property type="evidence" value="ECO:0007669"/>
    <property type="project" value="InterPro"/>
</dbReference>
<feature type="domain" description="DNA polymerase III beta sliding clamp N-terminal" evidence="10">
    <location>
        <begin position="1"/>
        <end position="123"/>
    </location>
</feature>
<dbReference type="InterPro" id="IPR001001">
    <property type="entry name" value="DNA_polIII_beta"/>
</dbReference>
<keyword evidence="4 9" id="KW-0808">Transferase</keyword>
<dbReference type="SMART" id="SM00480">
    <property type="entry name" value="POL3Bc"/>
    <property type="match status" value="1"/>
</dbReference>
<sequence>MKISCTQENLNQGLFVVSHLATKNTALPVLNNILFQALGNTIKLSATNLEIGVTCVIRGKIEKEGDLTIQSKLFADYVALLPKERVDLETISPQNGEQILSIKCKNHATKIKGQAASDFPLIPQLSKNNPYVIDYQTLRQAISQVVFAVSVSESRPEINGVLFYFNKDHLTLGATDSYRLAEKSVGLDKKSNAAEKKVIVPTRTLQELQRILGSFKDPAAISELETVEIYLAENQILFNLNSIELVSRLVEGQYPDYQQIIPQTFNTTAVLNVTELVNATKATSLFARSGIYDVSLEFFADKKGITVSSTNGQLGENTSQLAGEVSGENNNIVVNYRYLLDGLQNIETDEVVINIIDSSSPCLIKPSQKKPDYLYIIMPIKQ</sequence>
<dbReference type="NCBIfam" id="TIGR00663">
    <property type="entry name" value="dnan"/>
    <property type="match status" value="1"/>
</dbReference>
<evidence type="ECO:0000259" key="11">
    <source>
        <dbReference type="Pfam" id="PF02767"/>
    </source>
</evidence>
<dbReference type="Proteomes" id="UP000178930">
    <property type="component" value="Unassembled WGS sequence"/>
</dbReference>
<dbReference type="Gene3D" id="3.10.150.10">
    <property type="entry name" value="DNA Polymerase III, subunit A, domain 2"/>
    <property type="match status" value="1"/>
</dbReference>
<dbReference type="GO" id="GO:0003887">
    <property type="term" value="F:DNA-directed DNA polymerase activity"/>
    <property type="evidence" value="ECO:0007669"/>
    <property type="project" value="UniProtKB-UniRule"/>
</dbReference>
<comment type="similarity">
    <text evidence="2 9">Belongs to the beta sliding clamp family.</text>
</comment>
<keyword evidence="3 9" id="KW-0963">Cytoplasm</keyword>
<keyword evidence="7 9" id="KW-0239">DNA-directed DNA polymerase</keyword>
<dbReference type="PIRSF" id="PIRSF000804">
    <property type="entry name" value="DNA_pol_III_b"/>
    <property type="match status" value="1"/>
</dbReference>
<dbReference type="Pfam" id="PF00712">
    <property type="entry name" value="DNA_pol3_beta"/>
    <property type="match status" value="1"/>
</dbReference>
<evidence type="ECO:0000256" key="7">
    <source>
        <dbReference type="ARBA" id="ARBA00022932"/>
    </source>
</evidence>
<evidence type="ECO:0000256" key="3">
    <source>
        <dbReference type="ARBA" id="ARBA00022490"/>
    </source>
</evidence>
<evidence type="ECO:0000259" key="10">
    <source>
        <dbReference type="Pfam" id="PF00712"/>
    </source>
</evidence>
<dbReference type="CDD" id="cd00140">
    <property type="entry name" value="beta_clamp"/>
    <property type="match status" value="1"/>
</dbReference>
<dbReference type="GO" id="GO:0006271">
    <property type="term" value="P:DNA strand elongation involved in DNA replication"/>
    <property type="evidence" value="ECO:0007669"/>
    <property type="project" value="TreeGrafter"/>
</dbReference>
<accession>A0A1G1XWT0</accession>
<gene>
    <name evidence="13" type="ORF">A2729_01720</name>
</gene>
<feature type="domain" description="DNA polymerase III beta sliding clamp central" evidence="11">
    <location>
        <begin position="133"/>
        <end position="256"/>
    </location>
</feature>
<dbReference type="EMBL" id="MHIB01000015">
    <property type="protein sequence ID" value="OGY44529.1"/>
    <property type="molecule type" value="Genomic_DNA"/>
</dbReference>
<dbReference type="GO" id="GO:0003677">
    <property type="term" value="F:DNA binding"/>
    <property type="evidence" value="ECO:0007669"/>
    <property type="project" value="UniProtKB-UniRule"/>
</dbReference>
<protein>
    <recommendedName>
        <fullName evidence="9">Beta sliding clamp</fullName>
    </recommendedName>
</protein>
<proteinExistence type="inferred from homology"/>
<dbReference type="AlphaFoldDB" id="A0A1G1XWT0"/>
<keyword evidence="8" id="KW-0238">DNA-binding</keyword>
<dbReference type="Gene3D" id="3.70.10.10">
    <property type="match status" value="1"/>
</dbReference>
<dbReference type="Pfam" id="PF02768">
    <property type="entry name" value="DNA_pol3_beta_3"/>
    <property type="match status" value="1"/>
</dbReference>
<dbReference type="InterPro" id="IPR022635">
    <property type="entry name" value="DNA_polIII_beta_C"/>
</dbReference>
<evidence type="ECO:0000256" key="5">
    <source>
        <dbReference type="ARBA" id="ARBA00022695"/>
    </source>
</evidence>
<dbReference type="InterPro" id="IPR022637">
    <property type="entry name" value="DNA_polIII_beta_cen"/>
</dbReference>
<dbReference type="PANTHER" id="PTHR30478:SF0">
    <property type="entry name" value="BETA SLIDING CLAMP"/>
    <property type="match status" value="1"/>
</dbReference>
<keyword evidence="6 9" id="KW-0235">DNA replication</keyword>
<comment type="function">
    <text evidence="9">Confers DNA tethering and processivity to DNA polymerases and other proteins. Acts as a clamp, forming a ring around DNA (a reaction catalyzed by the clamp-loading complex) which diffuses in an ATP-independent manner freely and bidirectionally along dsDNA. Initially characterized for its ability to contact the catalytic subunit of DNA polymerase III (Pol III), a complex, multichain enzyme responsible for most of the replicative synthesis in bacteria; Pol III exhibits 3'-5' exonuclease proofreading activity. The beta chain is required for initiation of replication as well as for processivity of DNA replication.</text>
</comment>